<dbReference type="OrthoDB" id="9777090at2"/>
<dbReference type="STRING" id="118967.SAMN02745191_0411"/>
<dbReference type="Pfam" id="PF12146">
    <property type="entry name" value="Hydrolase_4"/>
    <property type="match status" value="1"/>
</dbReference>
<dbReference type="SUPFAM" id="SSF53474">
    <property type="entry name" value="alpha/beta-Hydrolases"/>
    <property type="match status" value="1"/>
</dbReference>
<dbReference type="EMBL" id="FUWY01000001">
    <property type="protein sequence ID" value="SJZ38980.1"/>
    <property type="molecule type" value="Genomic_DNA"/>
</dbReference>
<dbReference type="GO" id="GO:0016020">
    <property type="term" value="C:membrane"/>
    <property type="evidence" value="ECO:0007669"/>
    <property type="project" value="TreeGrafter"/>
</dbReference>
<dbReference type="Proteomes" id="UP000243297">
    <property type="component" value="Unassembled WGS sequence"/>
</dbReference>
<evidence type="ECO:0000313" key="2">
    <source>
        <dbReference type="EMBL" id="SJZ38980.1"/>
    </source>
</evidence>
<sequence>MNDQLTKQELILLNNMNQVYLERSNTMKLFNIKQKEKPVIVCFHGFGRRQKDEFLQLQKIIKDYEFVIPDLYNIEDETDTDWTNWINRAESTINNLASEGKKIILVGFSMGGVIASYCATKPNVEKLILLAPAFEYVNFNNATDFVTSFFEKKEKDESPYPELPSSFTMTFTNLVNNCRPAVEDIQVPTLIFHGLEDEVIHYSSSRKFYKKIPAPIKHLYLIEDVHHRILDDLQHGEFTINCIQTFIQSRGC</sequence>
<feature type="domain" description="Serine aminopeptidase S33" evidence="1">
    <location>
        <begin position="152"/>
        <end position="233"/>
    </location>
</feature>
<dbReference type="Gene3D" id="3.40.50.1820">
    <property type="entry name" value="alpha/beta hydrolase"/>
    <property type="match status" value="1"/>
</dbReference>
<dbReference type="InterPro" id="IPR050266">
    <property type="entry name" value="AB_hydrolase_sf"/>
</dbReference>
<evidence type="ECO:0000313" key="3">
    <source>
        <dbReference type="Proteomes" id="UP000243297"/>
    </source>
</evidence>
<accession>A0A1T4K954</accession>
<keyword evidence="3" id="KW-1185">Reference proteome</keyword>
<dbReference type="InterPro" id="IPR022742">
    <property type="entry name" value="Hydrolase_4"/>
</dbReference>
<gene>
    <name evidence="2" type="ORF">SAMN02745191_0411</name>
</gene>
<dbReference type="PANTHER" id="PTHR43798">
    <property type="entry name" value="MONOACYLGLYCEROL LIPASE"/>
    <property type="match status" value="1"/>
</dbReference>
<evidence type="ECO:0000259" key="1">
    <source>
        <dbReference type="Pfam" id="PF12146"/>
    </source>
</evidence>
<dbReference type="InterPro" id="IPR029058">
    <property type="entry name" value="AB_hydrolase_fold"/>
</dbReference>
<dbReference type="RefSeq" id="WP_078710855.1">
    <property type="nucleotide sequence ID" value="NZ_FUWY01000001.1"/>
</dbReference>
<protein>
    <submittedName>
        <fullName evidence="2">Esterase/lipase</fullName>
    </submittedName>
</protein>
<name>A0A1T4K954_9FIRM</name>
<organism evidence="2 3">
    <name type="scientific">Anaerorhabdus furcosa</name>
    <dbReference type="NCBI Taxonomy" id="118967"/>
    <lineage>
        <taxon>Bacteria</taxon>
        <taxon>Bacillati</taxon>
        <taxon>Bacillota</taxon>
        <taxon>Erysipelotrichia</taxon>
        <taxon>Erysipelotrichales</taxon>
        <taxon>Erysipelotrichaceae</taxon>
        <taxon>Anaerorhabdus</taxon>
    </lineage>
</organism>
<proteinExistence type="predicted"/>
<dbReference type="PANTHER" id="PTHR43798:SF33">
    <property type="entry name" value="HYDROLASE, PUTATIVE (AFU_ORTHOLOGUE AFUA_2G14860)-RELATED"/>
    <property type="match status" value="1"/>
</dbReference>
<reference evidence="3" key="1">
    <citation type="submission" date="2017-02" db="EMBL/GenBank/DDBJ databases">
        <authorList>
            <person name="Varghese N."/>
            <person name="Submissions S."/>
        </authorList>
    </citation>
    <scope>NUCLEOTIDE SEQUENCE [LARGE SCALE GENOMIC DNA]</scope>
    <source>
        <strain evidence="3">ATCC 25662</strain>
    </source>
</reference>
<dbReference type="AlphaFoldDB" id="A0A1T4K954"/>